<name>A0A9I9E4B4_CUCME</name>
<dbReference type="EnsemblPlants" id="MELO3C028498.2.1">
    <property type="protein sequence ID" value="MELO3C028498.2.1"/>
    <property type="gene ID" value="MELO3C028498.2"/>
</dbReference>
<evidence type="ECO:0000313" key="1">
    <source>
        <dbReference type="EnsemblPlants" id="MELO3C028498.2.1"/>
    </source>
</evidence>
<organism evidence="1">
    <name type="scientific">Cucumis melo</name>
    <name type="common">Muskmelon</name>
    <dbReference type="NCBI Taxonomy" id="3656"/>
    <lineage>
        <taxon>Eukaryota</taxon>
        <taxon>Viridiplantae</taxon>
        <taxon>Streptophyta</taxon>
        <taxon>Embryophyta</taxon>
        <taxon>Tracheophyta</taxon>
        <taxon>Spermatophyta</taxon>
        <taxon>Magnoliopsida</taxon>
        <taxon>eudicotyledons</taxon>
        <taxon>Gunneridae</taxon>
        <taxon>Pentapetalae</taxon>
        <taxon>rosids</taxon>
        <taxon>fabids</taxon>
        <taxon>Cucurbitales</taxon>
        <taxon>Cucurbitaceae</taxon>
        <taxon>Benincaseae</taxon>
        <taxon>Cucumis</taxon>
    </lineage>
</organism>
<reference evidence="1" key="1">
    <citation type="submission" date="2023-03" db="UniProtKB">
        <authorList>
            <consortium name="EnsemblPlants"/>
        </authorList>
    </citation>
    <scope>IDENTIFICATION</scope>
</reference>
<dbReference type="AlphaFoldDB" id="A0A9I9E4B4"/>
<dbReference type="Gramene" id="MELO3C028498.2.1">
    <property type="protein sequence ID" value="MELO3C028498.2.1"/>
    <property type="gene ID" value="MELO3C028498.2"/>
</dbReference>
<proteinExistence type="predicted"/>
<protein>
    <submittedName>
        <fullName evidence="1">Uncharacterized protein</fullName>
    </submittedName>
</protein>
<sequence>ETDPENWQAVVSAFERIKKRVLNCALFYHPPPAAISTLDNSPHKMPSDFLLPPSTSIP</sequence>
<accession>A0A9I9E4B4</accession>